<protein>
    <submittedName>
        <fullName evidence="1">Uncharacterized protein</fullName>
    </submittedName>
</protein>
<dbReference type="Gene3D" id="3.40.50.720">
    <property type="entry name" value="NAD(P)-binding Rossmann-like Domain"/>
    <property type="match status" value="1"/>
</dbReference>
<dbReference type="InterPro" id="IPR036291">
    <property type="entry name" value="NAD(P)-bd_dom_sf"/>
</dbReference>
<organism evidence="1 2">
    <name type="scientific">Mycolicibacterium madagascariense</name>
    <dbReference type="NCBI Taxonomy" id="212765"/>
    <lineage>
        <taxon>Bacteria</taxon>
        <taxon>Bacillati</taxon>
        <taxon>Actinomycetota</taxon>
        <taxon>Actinomycetes</taxon>
        <taxon>Mycobacteriales</taxon>
        <taxon>Mycobacteriaceae</taxon>
        <taxon>Mycolicibacterium</taxon>
    </lineage>
</organism>
<dbReference type="EMBL" id="AP022610">
    <property type="protein sequence ID" value="BBZ28913.1"/>
    <property type="molecule type" value="Genomic_DNA"/>
</dbReference>
<accession>A0A7I7XID9</accession>
<name>A0A7I7XID9_9MYCO</name>
<reference evidence="1 2" key="1">
    <citation type="journal article" date="2019" name="Emerg. Microbes Infect.">
        <title>Comprehensive subspecies identification of 175 nontuberculous mycobacteria species based on 7547 genomic profiles.</title>
        <authorList>
            <person name="Matsumoto Y."/>
            <person name="Kinjo T."/>
            <person name="Motooka D."/>
            <person name="Nabeya D."/>
            <person name="Jung N."/>
            <person name="Uechi K."/>
            <person name="Horii T."/>
            <person name="Iida T."/>
            <person name="Fujita J."/>
            <person name="Nakamura S."/>
        </authorList>
    </citation>
    <scope>NUCLEOTIDE SEQUENCE [LARGE SCALE GENOMIC DNA]</scope>
    <source>
        <strain evidence="1 2">JCM 13574</strain>
    </source>
</reference>
<dbReference type="KEGG" id="mmag:MMAD_32080"/>
<dbReference type="Proteomes" id="UP000466517">
    <property type="component" value="Chromosome"/>
</dbReference>
<proteinExistence type="predicted"/>
<dbReference type="AlphaFoldDB" id="A0A7I7XID9"/>
<sequence length="81" mass="8480">MARPSQLRAAMARIAERHDGVDTLFVNAGVVDEPPLLDVSEDAFDHVIGVNFKGFCTTTNLPAPSAAPSGRAVTATAASER</sequence>
<evidence type="ECO:0000313" key="2">
    <source>
        <dbReference type="Proteomes" id="UP000466517"/>
    </source>
</evidence>
<evidence type="ECO:0000313" key="1">
    <source>
        <dbReference type="EMBL" id="BBZ28913.1"/>
    </source>
</evidence>
<keyword evidence="2" id="KW-1185">Reference proteome</keyword>
<dbReference type="Pfam" id="PF00106">
    <property type="entry name" value="adh_short"/>
    <property type="match status" value="1"/>
</dbReference>
<gene>
    <name evidence="1" type="ORF">MMAD_32080</name>
</gene>
<dbReference type="InterPro" id="IPR002347">
    <property type="entry name" value="SDR_fam"/>
</dbReference>
<dbReference type="SUPFAM" id="SSF51735">
    <property type="entry name" value="NAD(P)-binding Rossmann-fold domains"/>
    <property type="match status" value="1"/>
</dbReference>